<evidence type="ECO:0000313" key="8">
    <source>
        <dbReference type="Proteomes" id="UP000032360"/>
    </source>
</evidence>
<comment type="subcellular location">
    <subcellularLocation>
        <location evidence="1">Membrane</location>
        <topology evidence="1">Multi-pass membrane protein</topology>
    </subcellularLocation>
</comment>
<feature type="transmembrane region" description="Helical" evidence="6">
    <location>
        <begin position="334"/>
        <end position="362"/>
    </location>
</feature>
<dbReference type="RefSeq" id="WP_082058780.1">
    <property type="nucleotide sequence ID" value="NZ_JXYS01000093.1"/>
</dbReference>
<evidence type="ECO:0000256" key="3">
    <source>
        <dbReference type="ARBA" id="ARBA00022989"/>
    </source>
</evidence>
<feature type="transmembrane region" description="Helical" evidence="6">
    <location>
        <begin position="292"/>
        <end position="314"/>
    </location>
</feature>
<feature type="region of interest" description="Disordered" evidence="5">
    <location>
        <begin position="1"/>
        <end position="31"/>
    </location>
</feature>
<dbReference type="PANTHER" id="PTHR47704">
    <property type="entry name" value="POTASSIUM TRANSPORTER KIMA"/>
    <property type="match status" value="1"/>
</dbReference>
<evidence type="ECO:0000256" key="2">
    <source>
        <dbReference type="ARBA" id="ARBA00022692"/>
    </source>
</evidence>
<evidence type="ECO:0000256" key="6">
    <source>
        <dbReference type="SAM" id="Phobius"/>
    </source>
</evidence>
<keyword evidence="2 6" id="KW-0812">Transmembrane</keyword>
<comment type="caution">
    <text evidence="7">The sequence shown here is derived from an EMBL/GenBank/DDBJ whole genome shotgun (WGS) entry which is preliminary data.</text>
</comment>
<evidence type="ECO:0000256" key="1">
    <source>
        <dbReference type="ARBA" id="ARBA00004141"/>
    </source>
</evidence>
<organism evidence="7 8">
    <name type="scientific">Acidithrix ferrooxidans</name>
    <dbReference type="NCBI Taxonomy" id="1280514"/>
    <lineage>
        <taxon>Bacteria</taxon>
        <taxon>Bacillati</taxon>
        <taxon>Actinomycetota</taxon>
        <taxon>Acidimicrobiia</taxon>
        <taxon>Acidimicrobiales</taxon>
        <taxon>Acidimicrobiaceae</taxon>
        <taxon>Acidithrix</taxon>
    </lineage>
</organism>
<dbReference type="PATRIC" id="fig|1280514.3.peg.3888"/>
<feature type="transmembrane region" description="Helical" evidence="6">
    <location>
        <begin position="207"/>
        <end position="231"/>
    </location>
</feature>
<feature type="transmembrane region" description="Helical" evidence="6">
    <location>
        <begin position="383"/>
        <end position="403"/>
    </location>
</feature>
<accession>A0A0D8HE89</accession>
<feature type="transmembrane region" description="Helical" evidence="6">
    <location>
        <begin position="469"/>
        <end position="487"/>
    </location>
</feature>
<feature type="transmembrane region" description="Helical" evidence="6">
    <location>
        <begin position="251"/>
        <end position="272"/>
    </location>
</feature>
<dbReference type="PANTHER" id="PTHR47704:SF1">
    <property type="entry name" value="POTASSIUM TRANSPORTER KIMA"/>
    <property type="match status" value="1"/>
</dbReference>
<proteinExistence type="predicted"/>
<feature type="transmembrane region" description="Helical" evidence="6">
    <location>
        <begin position="444"/>
        <end position="463"/>
    </location>
</feature>
<dbReference type="Proteomes" id="UP000032360">
    <property type="component" value="Unassembled WGS sequence"/>
</dbReference>
<dbReference type="InterPro" id="IPR002293">
    <property type="entry name" value="AA/rel_permease1"/>
</dbReference>
<feature type="transmembrane region" description="Helical" evidence="6">
    <location>
        <begin position="145"/>
        <end position="171"/>
    </location>
</feature>
<feature type="transmembrane region" description="Helical" evidence="6">
    <location>
        <begin position="409"/>
        <end position="432"/>
    </location>
</feature>
<evidence type="ECO:0000313" key="7">
    <source>
        <dbReference type="EMBL" id="KJF16204.1"/>
    </source>
</evidence>
<dbReference type="Pfam" id="PF13520">
    <property type="entry name" value="AA_permease_2"/>
    <property type="match status" value="1"/>
</dbReference>
<feature type="transmembrane region" description="Helical" evidence="6">
    <location>
        <begin position="177"/>
        <end position="195"/>
    </location>
</feature>
<protein>
    <recommendedName>
        <fullName evidence="9">Low-affinity putrescine importer PlaP</fullName>
    </recommendedName>
</protein>
<dbReference type="InterPro" id="IPR053153">
    <property type="entry name" value="APC_K+_Transporter"/>
</dbReference>
<feature type="transmembrane region" description="Helical" evidence="6">
    <location>
        <begin position="84"/>
        <end position="115"/>
    </location>
</feature>
<dbReference type="AlphaFoldDB" id="A0A0D8HE89"/>
<dbReference type="EMBL" id="JXYS01000093">
    <property type="protein sequence ID" value="KJF16204.1"/>
    <property type="molecule type" value="Genomic_DNA"/>
</dbReference>
<evidence type="ECO:0000256" key="4">
    <source>
        <dbReference type="ARBA" id="ARBA00023136"/>
    </source>
</evidence>
<evidence type="ECO:0000256" key="5">
    <source>
        <dbReference type="SAM" id="MobiDB-lite"/>
    </source>
</evidence>
<gene>
    <name evidence="7" type="ORF">AXFE_29390</name>
</gene>
<evidence type="ECO:0008006" key="9">
    <source>
        <dbReference type="Google" id="ProtNLM"/>
    </source>
</evidence>
<name>A0A0D8HE89_9ACTN</name>
<keyword evidence="4 6" id="KW-0472">Membrane</keyword>
<feature type="compositionally biased region" description="Polar residues" evidence="5">
    <location>
        <begin position="8"/>
        <end position="20"/>
    </location>
</feature>
<sequence>MVHRNKWRTGNSASNSTTVQDEPAQRELRFTTTRSEKSPLNLWRLLIGRPLRTSESAKERINPIEGLSALSLDALTSVAYGPEALLSVLVVGGATALNAMLPITIVIVILLAILVTSYRQVIEAYPTGGGAYAVSKANLGKNISLVAAAALIVDYTLTVAVSIAAGVGALTSAFPQLAPQTVPPCLAFLAILTLMNLRGLGETARVFLLPTALFIIGIYAVIVLGLIHPLALSAKDLTFHITSKTTQTLGILLILKAFSAGCSALTGVEAIANGVPLYKEPRVPRAKKTEMLLGLILGSMLIGLAVLANRFHVAPNATQTALSQIMAITMGRNFAFLALSIIITLVLGLAANTSFGGLPILASLLAQDNFLPHRFALKGERQVFSTGIWTLSFFSALLLIGVNGNTNNLIPMFAIGVFTGFTLSQIGLVVHWKRTKPSRWKRKAAINGFGATVTGVSTLIFLLTKFLNGAWLVVIAVPLIILLFLRIKNYYLRVSTSLQLGTIPSKPKSQETTVIIPISQISKLTQYAIGEALSLGQKAIALYVYNTDPTLDESQKLTPTKKDDLAKEWMKWNPGIQLEIIESDYSSIVKPIVDYIDQLRNSIDNQIVVLIPVIIPDKGRYRILHNQTDLLLSASLSKRSDLIVARAKYRLDRTER</sequence>
<reference evidence="7 8" key="1">
    <citation type="submission" date="2015-01" db="EMBL/GenBank/DDBJ databases">
        <title>Draft genome of the acidophilic iron oxidizer Acidithrix ferrooxidans strain Py-F3.</title>
        <authorList>
            <person name="Poehlein A."/>
            <person name="Eisen S."/>
            <person name="Schloemann M."/>
            <person name="Johnson B.D."/>
            <person name="Daniel R."/>
            <person name="Muehling M."/>
        </authorList>
    </citation>
    <scope>NUCLEOTIDE SEQUENCE [LARGE SCALE GENOMIC DNA]</scope>
    <source>
        <strain evidence="7 8">Py-F3</strain>
    </source>
</reference>
<keyword evidence="3 6" id="KW-1133">Transmembrane helix</keyword>
<dbReference type="GO" id="GO:0016020">
    <property type="term" value="C:membrane"/>
    <property type="evidence" value="ECO:0007669"/>
    <property type="project" value="UniProtKB-SubCell"/>
</dbReference>
<dbReference type="Gene3D" id="1.20.1740.10">
    <property type="entry name" value="Amino acid/polyamine transporter I"/>
    <property type="match status" value="1"/>
</dbReference>
<dbReference type="STRING" id="1280514.AXFE_29390"/>
<keyword evidence="8" id="KW-1185">Reference proteome</keyword>
<dbReference type="GO" id="GO:0022857">
    <property type="term" value="F:transmembrane transporter activity"/>
    <property type="evidence" value="ECO:0007669"/>
    <property type="project" value="InterPro"/>
</dbReference>